<sequence>MSSTRLFPLQSKISRRAGSWVSMKPVEALYLDQWFMPQLIVLCHLNPPWKALASMTLRHYPPRLGKHSGRLLRSTLPCVILRRPYRPKTFHPACSVKYP</sequence>
<accession>A0ABR5BAV8</accession>
<organism evidence="1 2">
    <name type="scientific">Cryptococcus bacillisporus CA1873</name>
    <dbReference type="NCBI Taxonomy" id="1296111"/>
    <lineage>
        <taxon>Eukaryota</taxon>
        <taxon>Fungi</taxon>
        <taxon>Dikarya</taxon>
        <taxon>Basidiomycota</taxon>
        <taxon>Agaricomycotina</taxon>
        <taxon>Tremellomycetes</taxon>
        <taxon>Tremellales</taxon>
        <taxon>Cryptococcaceae</taxon>
        <taxon>Cryptococcus</taxon>
        <taxon>Cryptococcus gattii species complex</taxon>
    </lineage>
</organism>
<evidence type="ECO:0000313" key="2">
    <source>
        <dbReference type="Proteomes" id="UP000053800"/>
    </source>
</evidence>
<evidence type="ECO:0000313" key="1">
    <source>
        <dbReference type="EMBL" id="KIR62517.1"/>
    </source>
</evidence>
<name>A0ABR5BAV8_CRYGA</name>
<protein>
    <submittedName>
        <fullName evidence="1">Uncharacterized protein</fullName>
    </submittedName>
</protein>
<dbReference type="Proteomes" id="UP000053800">
    <property type="component" value="Unassembled WGS sequence"/>
</dbReference>
<keyword evidence="2" id="KW-1185">Reference proteome</keyword>
<dbReference type="EMBL" id="KN848896">
    <property type="protein sequence ID" value="KIR62517.1"/>
    <property type="molecule type" value="Genomic_DNA"/>
</dbReference>
<proteinExistence type="predicted"/>
<reference evidence="1 2" key="1">
    <citation type="submission" date="2015-01" db="EMBL/GenBank/DDBJ databases">
        <title>The Genome Sequence of Cryptococcus gattii CA1873.</title>
        <authorList>
            <consortium name="The Broad Institute Genomics Platform"/>
            <person name="Cuomo C."/>
            <person name="Litvintseva A."/>
            <person name="Chen Y."/>
            <person name="Heitman J."/>
            <person name="Sun S."/>
            <person name="Springer D."/>
            <person name="Dromer F."/>
            <person name="Young S."/>
            <person name="Zeng Q."/>
            <person name="Gargeya S."/>
            <person name="Abouelleil A."/>
            <person name="Alvarado L."/>
            <person name="Chapman S.B."/>
            <person name="Gainer-Dewar J."/>
            <person name="Goldberg J."/>
            <person name="Griggs A."/>
            <person name="Gujja S."/>
            <person name="Hansen M."/>
            <person name="Howarth C."/>
            <person name="Imamovic A."/>
            <person name="Larimer J."/>
            <person name="Murphy C."/>
            <person name="Naylor J."/>
            <person name="Pearson M."/>
            <person name="Priest M."/>
            <person name="Roberts A."/>
            <person name="Saif S."/>
            <person name="Shea T."/>
            <person name="Sykes S."/>
            <person name="Wortman J."/>
            <person name="Nusbaum C."/>
            <person name="Birren B."/>
        </authorList>
    </citation>
    <scope>NUCLEOTIDE SEQUENCE [LARGE SCALE GENOMIC DNA]</scope>
    <source>
        <strain evidence="1 2">CA1873</strain>
    </source>
</reference>
<gene>
    <name evidence="1" type="ORF">I314_03461</name>
</gene>